<protein>
    <submittedName>
        <fullName evidence="2">Uncharacterized protein</fullName>
    </submittedName>
</protein>
<dbReference type="EMBL" id="JAUZMY010000044">
    <property type="protein sequence ID" value="MEE2041213.1"/>
    <property type="molecule type" value="Genomic_DNA"/>
</dbReference>
<evidence type="ECO:0000313" key="2">
    <source>
        <dbReference type="EMBL" id="MEE2041213.1"/>
    </source>
</evidence>
<sequence>MRAGAGAGMPGCGADVLLGVSRSPLDKHAPELSGGRRTELTESP</sequence>
<reference evidence="2 3" key="1">
    <citation type="submission" date="2023-08" db="EMBL/GenBank/DDBJ databases">
        <authorList>
            <person name="Girao M."/>
            <person name="Carvalho M.F."/>
        </authorList>
    </citation>
    <scope>NUCLEOTIDE SEQUENCE [LARGE SCALE GENOMIC DNA]</scope>
    <source>
        <strain evidence="2 3">CT-R113</strain>
    </source>
</reference>
<dbReference type="Proteomes" id="UP001356095">
    <property type="component" value="Unassembled WGS sequence"/>
</dbReference>
<organism evidence="2 3">
    <name type="scientific">Nocardiopsis codii</name>
    <dbReference type="NCBI Taxonomy" id="3065942"/>
    <lineage>
        <taxon>Bacteria</taxon>
        <taxon>Bacillati</taxon>
        <taxon>Actinomycetota</taxon>
        <taxon>Actinomycetes</taxon>
        <taxon>Streptosporangiales</taxon>
        <taxon>Nocardiopsidaceae</taxon>
        <taxon>Nocardiopsis</taxon>
    </lineage>
</organism>
<evidence type="ECO:0000256" key="1">
    <source>
        <dbReference type="SAM" id="MobiDB-lite"/>
    </source>
</evidence>
<proteinExistence type="predicted"/>
<comment type="caution">
    <text evidence="2">The sequence shown here is derived from an EMBL/GenBank/DDBJ whole genome shotgun (WGS) entry which is preliminary data.</text>
</comment>
<gene>
    <name evidence="2" type="ORF">Q8791_28715</name>
</gene>
<dbReference type="RefSeq" id="WP_330094974.1">
    <property type="nucleotide sequence ID" value="NZ_JAUZMY010000044.1"/>
</dbReference>
<keyword evidence="3" id="KW-1185">Reference proteome</keyword>
<evidence type="ECO:0000313" key="3">
    <source>
        <dbReference type="Proteomes" id="UP001356095"/>
    </source>
</evidence>
<feature type="region of interest" description="Disordered" evidence="1">
    <location>
        <begin position="25"/>
        <end position="44"/>
    </location>
</feature>
<name>A0ABU7KG76_9ACTN</name>
<accession>A0ABU7KG76</accession>